<keyword evidence="2" id="KW-1185">Reference proteome</keyword>
<protein>
    <submittedName>
        <fullName evidence="1">Uncharacterized protein</fullName>
    </submittedName>
</protein>
<gene>
    <name evidence="1" type="ORF">NCTC1934_06939</name>
</gene>
<accession>A0A379JM46</accession>
<dbReference type="OrthoDB" id="3535759at2"/>
<dbReference type="EMBL" id="UGRY01000008">
    <property type="protein sequence ID" value="SUD49585.1"/>
    <property type="molecule type" value="Genomic_DNA"/>
</dbReference>
<proteinExistence type="predicted"/>
<dbReference type="RefSeq" id="WP_147287261.1">
    <property type="nucleotide sequence ID" value="NZ_UGRY01000008.1"/>
</dbReference>
<name>A0A379JM46_9NOCA</name>
<evidence type="ECO:0000313" key="1">
    <source>
        <dbReference type="EMBL" id="SUD49585.1"/>
    </source>
</evidence>
<evidence type="ECO:0000313" key="2">
    <source>
        <dbReference type="Proteomes" id="UP000255467"/>
    </source>
</evidence>
<dbReference type="AlphaFoldDB" id="A0A379JM46"/>
<reference evidence="1 2" key="1">
    <citation type="submission" date="2018-06" db="EMBL/GenBank/DDBJ databases">
        <authorList>
            <consortium name="Pathogen Informatics"/>
            <person name="Doyle S."/>
        </authorList>
    </citation>
    <scope>NUCLEOTIDE SEQUENCE [LARGE SCALE GENOMIC DNA]</scope>
    <source>
        <strain evidence="1 2">NCTC1934</strain>
    </source>
</reference>
<organism evidence="1 2">
    <name type="scientific">Nocardia otitidiscaviarum</name>
    <dbReference type="NCBI Taxonomy" id="1823"/>
    <lineage>
        <taxon>Bacteria</taxon>
        <taxon>Bacillati</taxon>
        <taxon>Actinomycetota</taxon>
        <taxon>Actinomycetes</taxon>
        <taxon>Mycobacteriales</taxon>
        <taxon>Nocardiaceae</taxon>
        <taxon>Nocardia</taxon>
    </lineage>
</organism>
<dbReference type="Proteomes" id="UP000255467">
    <property type="component" value="Unassembled WGS sequence"/>
</dbReference>
<sequence>MTDQQDPLSAPQDTPPEADRLTALIAWLSEDGGVIGEAPVDLVWSWRTMPRGRALEVWIDLVDWVEWWRRDYRLTRVKGCWYRHRPVRHELLALMVAHRKAYRPGSRVDDWRDDLTAWHTQWMGPCLARVGEQMASCDVNACRYTDKPPAPLLHDDKGGLEQCIALDLADRPDIQIDQPAAGAEEAQPTMATDDMTRAYQAGLAEPVYPSDPDRALRYQGEVWEFDQNAGLYRRQQRR</sequence>